<reference evidence="2" key="1">
    <citation type="submission" date="2022-12" db="EMBL/GenBank/DDBJ databases">
        <title>Draft genome assemblies for two species of Escallonia (Escalloniales).</title>
        <authorList>
            <person name="Chanderbali A."/>
            <person name="Dervinis C."/>
            <person name="Anghel I."/>
            <person name="Soltis D."/>
            <person name="Soltis P."/>
            <person name="Zapata F."/>
        </authorList>
    </citation>
    <scope>NUCLEOTIDE SEQUENCE</scope>
    <source>
        <strain evidence="2">UCBG64.0493</strain>
        <tissue evidence="2">Leaf</tissue>
    </source>
</reference>
<evidence type="ECO:0000259" key="1">
    <source>
        <dbReference type="PROSITE" id="PS50234"/>
    </source>
</evidence>
<comment type="caution">
    <text evidence="2">The sequence shown here is derived from an EMBL/GenBank/DDBJ whole genome shotgun (WGS) entry which is preliminary data.</text>
</comment>
<dbReference type="InterPro" id="IPR036465">
    <property type="entry name" value="vWFA_dom_sf"/>
</dbReference>
<sequence length="576" mass="61943">MPVLGFYMFGHEEICGVCSKKVETRLGQATFTAECSCSFHLNCLTGRLISFALRATPCGKPSLLFIPIILVPLPGATYQHHLPCGQNPPCGHLFSDDEPLPAAVPIGDSTTSIKPLPSLTLKAFPELPALAVSDSISKFAALVGVQAPPLVDDSKRATIDLVAVLDVSGSMTGSKIELLKRAAEFVIQNLGPSDRLSIVALSTGAQRIFPLRRMNDRGREDAIIAIKSLSASGSTNIVEGLKKGVRLEASCFCLTGWIHTTITTLTLRNFCPYLSAPNQANREAAAAAPIVVHSFGFGSDHDAATLHAISDASGGTFSFIESIEIVQDAFAKCIGGLLSVVVQEVRLTMRTLSPGVHIQSIPSGKYFSGAYCQGREGVIDIGDLYADEEKDFLVYLAVPPTPDSEAGEETNTLLMDVMCSFRDSMSDQMMQVHGERVEIRRPEILSPDDTIVGSGPAEEPSLRGKGIAEAQAMADRGDLTGAQAVLTNRKSTLLSSASAQAGDELCNWLESELVEIRDRMASMELNVIWNYRICTTHKIPQILTLKIGFHAHSPILVVCAYRLFYTILGKTTSSTN</sequence>
<dbReference type="Gene3D" id="3.40.50.410">
    <property type="entry name" value="von Willebrand factor, type A domain"/>
    <property type="match status" value="1"/>
</dbReference>
<dbReference type="InterPro" id="IPR051266">
    <property type="entry name" value="CLCR"/>
</dbReference>
<dbReference type="AlphaFoldDB" id="A0AA88VPA0"/>
<dbReference type="Pfam" id="PF13768">
    <property type="entry name" value="VWA_3"/>
    <property type="match status" value="1"/>
</dbReference>
<dbReference type="SUPFAM" id="SSF53300">
    <property type="entry name" value="vWA-like"/>
    <property type="match status" value="1"/>
</dbReference>
<keyword evidence="3" id="KW-1185">Reference proteome</keyword>
<dbReference type="EMBL" id="JAVXUP010001371">
    <property type="protein sequence ID" value="KAK3012505.1"/>
    <property type="molecule type" value="Genomic_DNA"/>
</dbReference>
<dbReference type="PROSITE" id="PS50234">
    <property type="entry name" value="VWFA"/>
    <property type="match status" value="1"/>
</dbReference>
<dbReference type="Proteomes" id="UP001188597">
    <property type="component" value="Unassembled WGS sequence"/>
</dbReference>
<accession>A0AA88VPA0</accession>
<gene>
    <name evidence="2" type="ORF">RJ639_007991</name>
</gene>
<organism evidence="2 3">
    <name type="scientific">Escallonia herrerae</name>
    <dbReference type="NCBI Taxonomy" id="1293975"/>
    <lineage>
        <taxon>Eukaryota</taxon>
        <taxon>Viridiplantae</taxon>
        <taxon>Streptophyta</taxon>
        <taxon>Embryophyta</taxon>
        <taxon>Tracheophyta</taxon>
        <taxon>Spermatophyta</taxon>
        <taxon>Magnoliopsida</taxon>
        <taxon>eudicotyledons</taxon>
        <taxon>Gunneridae</taxon>
        <taxon>Pentapetalae</taxon>
        <taxon>asterids</taxon>
        <taxon>campanulids</taxon>
        <taxon>Escalloniales</taxon>
        <taxon>Escalloniaceae</taxon>
        <taxon>Escallonia</taxon>
    </lineage>
</organism>
<dbReference type="PANTHER" id="PTHR10579:SF146">
    <property type="entry name" value="RING-TYPE DOMAIN-CONTAINING PROTEIN"/>
    <property type="match status" value="1"/>
</dbReference>
<proteinExistence type="predicted"/>
<dbReference type="InterPro" id="IPR002035">
    <property type="entry name" value="VWF_A"/>
</dbReference>
<name>A0AA88VPA0_9ASTE</name>
<evidence type="ECO:0000313" key="2">
    <source>
        <dbReference type="EMBL" id="KAK3012505.1"/>
    </source>
</evidence>
<dbReference type="PANTHER" id="PTHR10579">
    <property type="entry name" value="CALCIUM-ACTIVATED CHLORIDE CHANNEL REGULATOR"/>
    <property type="match status" value="1"/>
</dbReference>
<protein>
    <recommendedName>
        <fullName evidence="1">VWFA domain-containing protein</fullName>
    </recommendedName>
</protein>
<evidence type="ECO:0000313" key="3">
    <source>
        <dbReference type="Proteomes" id="UP001188597"/>
    </source>
</evidence>
<feature type="domain" description="VWFA" evidence="1">
    <location>
        <begin position="160"/>
        <end position="341"/>
    </location>
</feature>
<dbReference type="SMART" id="SM00327">
    <property type="entry name" value="VWA"/>
    <property type="match status" value="1"/>
</dbReference>